<feature type="compositionally biased region" description="Basic and acidic residues" evidence="1">
    <location>
        <begin position="63"/>
        <end position="73"/>
    </location>
</feature>
<organism evidence="2 3">
    <name type="scientific">Prosthecomicrobium pneumaticum</name>
    <dbReference type="NCBI Taxonomy" id="81895"/>
    <lineage>
        <taxon>Bacteria</taxon>
        <taxon>Pseudomonadati</taxon>
        <taxon>Pseudomonadota</taxon>
        <taxon>Alphaproteobacteria</taxon>
        <taxon>Hyphomicrobiales</taxon>
        <taxon>Kaistiaceae</taxon>
        <taxon>Prosthecomicrobium</taxon>
    </lineage>
</organism>
<dbReference type="RefSeq" id="WP_183851920.1">
    <property type="nucleotide sequence ID" value="NZ_JACHOO010000001.1"/>
</dbReference>
<gene>
    <name evidence="2" type="ORF">GGQ63_000384</name>
</gene>
<evidence type="ECO:0000313" key="3">
    <source>
        <dbReference type="Proteomes" id="UP000523821"/>
    </source>
</evidence>
<name>A0A7W9CTP3_9HYPH</name>
<evidence type="ECO:0000313" key="2">
    <source>
        <dbReference type="EMBL" id="MBB5751341.1"/>
    </source>
</evidence>
<keyword evidence="3" id="KW-1185">Reference proteome</keyword>
<comment type="caution">
    <text evidence="2">The sequence shown here is derived from an EMBL/GenBank/DDBJ whole genome shotgun (WGS) entry which is preliminary data.</text>
</comment>
<feature type="region of interest" description="Disordered" evidence="1">
    <location>
        <begin position="57"/>
        <end position="81"/>
    </location>
</feature>
<proteinExistence type="predicted"/>
<evidence type="ECO:0000256" key="1">
    <source>
        <dbReference type="SAM" id="MobiDB-lite"/>
    </source>
</evidence>
<reference evidence="2 3" key="1">
    <citation type="submission" date="2020-08" db="EMBL/GenBank/DDBJ databases">
        <title>Genomic Encyclopedia of Type Strains, Phase IV (KMG-IV): sequencing the most valuable type-strain genomes for metagenomic binning, comparative biology and taxonomic classification.</title>
        <authorList>
            <person name="Goeker M."/>
        </authorList>
    </citation>
    <scope>NUCLEOTIDE SEQUENCE [LARGE SCALE GENOMIC DNA]</scope>
    <source>
        <strain evidence="2 3">DSM 16268</strain>
    </source>
</reference>
<dbReference type="AlphaFoldDB" id="A0A7W9CTP3"/>
<protein>
    <submittedName>
        <fullName evidence="2">Uncharacterized protein</fullName>
    </submittedName>
</protein>
<feature type="region of interest" description="Disordered" evidence="1">
    <location>
        <begin position="1"/>
        <end position="20"/>
    </location>
</feature>
<sequence length="81" mass="8545">MIVEPVGCVAAPDGDNGSAREERAMQSRHRELRNLAEEARTHGALAAAVNLERAADMLLQSEGRGESEPRNSDSAEDASGG</sequence>
<accession>A0A7W9CTP3</accession>
<dbReference type="EMBL" id="JACHOO010000001">
    <property type="protein sequence ID" value="MBB5751341.1"/>
    <property type="molecule type" value="Genomic_DNA"/>
</dbReference>
<dbReference type="Proteomes" id="UP000523821">
    <property type="component" value="Unassembled WGS sequence"/>
</dbReference>